<evidence type="ECO:0008006" key="4">
    <source>
        <dbReference type="Google" id="ProtNLM"/>
    </source>
</evidence>
<organism evidence="2 3">
    <name type="scientific">Chondromyces apiculatus DSM 436</name>
    <dbReference type="NCBI Taxonomy" id="1192034"/>
    <lineage>
        <taxon>Bacteria</taxon>
        <taxon>Pseudomonadati</taxon>
        <taxon>Myxococcota</taxon>
        <taxon>Polyangia</taxon>
        <taxon>Polyangiales</taxon>
        <taxon>Polyangiaceae</taxon>
        <taxon>Chondromyces</taxon>
    </lineage>
</organism>
<gene>
    <name evidence="2" type="ORF">CAP_4005</name>
</gene>
<protein>
    <recommendedName>
        <fullName evidence="4">Cell surface protein</fullName>
    </recommendedName>
</protein>
<dbReference type="OrthoDB" id="870410at2"/>
<feature type="compositionally biased region" description="Gly residues" evidence="1">
    <location>
        <begin position="30"/>
        <end position="67"/>
    </location>
</feature>
<evidence type="ECO:0000256" key="1">
    <source>
        <dbReference type="SAM" id="MobiDB-lite"/>
    </source>
</evidence>
<dbReference type="EMBL" id="ASRX01000003">
    <property type="protein sequence ID" value="EYF08476.1"/>
    <property type="molecule type" value="Genomic_DNA"/>
</dbReference>
<name>A0A017TIN2_9BACT</name>
<keyword evidence="3" id="KW-1185">Reference proteome</keyword>
<sequence>MARWVALIGLAGVLAACSLDYLRNGEEGEGGGGSGGDPGAGGSGGATGSGGSGGVIAGGGEGGGGGASPPVTWADGQCEVGLEGTPVAWMCRFRNQQRQDLGTTRIRLASSEDGVVLAASTAGSLDLGGGLLGSDSSAARSGFLGVFEPDGTPGWSLALEGTANKTVSDVAISPVDGTIAVVGSFDNGNLVAEEMTVAARSVDGFLLLFNPGGTLQSARFFQDAAGATTSANQRVNAVAFDAAGNLYVGGDYRSAVVVKDAAGMQDATLDCALSGTTTSTDAFVMRLDVASGGVLGCAWGRRLYGPGEDVALTLSTGPTGGVAVGGYFRDAITVAVMPPFTFDSADNSNDDGFFLVLGDDGSLSAEVTRVGGFGADRVLQLAWEGDVVHATGFFSSNPMQIAGCTPPLAAVNRDGFFAQLDPTSGTCVSSFEVGTNYNDEGLGLAAVSGWIGVAGYAEQAFTVGEVVSGFKGASDGFLLWTDAATGAPESVFSVGSLGNDGVRAAAPVHGAGVELYLGGFFGAAITALGMPEPEHPEDYFLARVRKP</sequence>
<feature type="region of interest" description="Disordered" evidence="1">
    <location>
        <begin position="27"/>
        <end position="72"/>
    </location>
</feature>
<reference evidence="2 3" key="1">
    <citation type="submission" date="2013-05" db="EMBL/GenBank/DDBJ databases">
        <title>Genome assembly of Chondromyces apiculatus DSM 436.</title>
        <authorList>
            <person name="Sharma G."/>
            <person name="Khatri I."/>
            <person name="Kaur C."/>
            <person name="Mayilraj S."/>
            <person name="Subramanian S."/>
        </authorList>
    </citation>
    <scope>NUCLEOTIDE SEQUENCE [LARGE SCALE GENOMIC DNA]</scope>
    <source>
        <strain evidence="2 3">DSM 436</strain>
    </source>
</reference>
<evidence type="ECO:0000313" key="3">
    <source>
        <dbReference type="Proteomes" id="UP000019678"/>
    </source>
</evidence>
<dbReference type="PROSITE" id="PS51257">
    <property type="entry name" value="PROKAR_LIPOPROTEIN"/>
    <property type="match status" value="1"/>
</dbReference>
<dbReference type="Gene3D" id="2.80.10.50">
    <property type="match status" value="1"/>
</dbReference>
<dbReference type="RefSeq" id="WP_044235489.1">
    <property type="nucleotide sequence ID" value="NZ_ASRX01000003.1"/>
</dbReference>
<dbReference type="AlphaFoldDB" id="A0A017TIN2"/>
<comment type="caution">
    <text evidence="2">The sequence shown here is derived from an EMBL/GenBank/DDBJ whole genome shotgun (WGS) entry which is preliminary data.</text>
</comment>
<dbReference type="STRING" id="1192034.CAP_4005"/>
<dbReference type="SUPFAM" id="SSF63829">
    <property type="entry name" value="Calcium-dependent phosphotriesterase"/>
    <property type="match status" value="1"/>
</dbReference>
<dbReference type="Proteomes" id="UP000019678">
    <property type="component" value="Unassembled WGS sequence"/>
</dbReference>
<accession>A0A017TIN2</accession>
<evidence type="ECO:0000313" key="2">
    <source>
        <dbReference type="EMBL" id="EYF08476.1"/>
    </source>
</evidence>
<proteinExistence type="predicted"/>